<reference evidence="2" key="1">
    <citation type="journal article" date="2015" name="Nature">
        <title>Complex archaea that bridge the gap between prokaryotes and eukaryotes.</title>
        <authorList>
            <person name="Spang A."/>
            <person name="Saw J.H."/>
            <person name="Jorgensen S.L."/>
            <person name="Zaremba-Niedzwiedzka K."/>
            <person name="Martijn J."/>
            <person name="Lind A.E."/>
            <person name="van Eijk R."/>
            <person name="Schleper C."/>
            <person name="Guy L."/>
            <person name="Ettema T.J."/>
        </authorList>
    </citation>
    <scope>NUCLEOTIDE SEQUENCE</scope>
</reference>
<protein>
    <submittedName>
        <fullName evidence="2">Uncharacterized protein</fullName>
    </submittedName>
</protein>
<organism evidence="2">
    <name type="scientific">marine sediment metagenome</name>
    <dbReference type="NCBI Taxonomy" id="412755"/>
    <lineage>
        <taxon>unclassified sequences</taxon>
        <taxon>metagenomes</taxon>
        <taxon>ecological metagenomes</taxon>
    </lineage>
</organism>
<feature type="compositionally biased region" description="Polar residues" evidence="1">
    <location>
        <begin position="123"/>
        <end position="136"/>
    </location>
</feature>
<sequence length="144" mass="15305">MPGHATAAGSNLGGFIEGAFGGFERITELSRRRRLEQQVAEQLRARTARQGRQDVRQVALDEEAAETLRRSRELEDLELFLDQGIIRTSSEAGATQDVPESVSNLRSGVGANLQAGTAGVQELPSQAGSPVPTQQPGADPRAVG</sequence>
<proteinExistence type="predicted"/>
<evidence type="ECO:0000256" key="1">
    <source>
        <dbReference type="SAM" id="MobiDB-lite"/>
    </source>
</evidence>
<comment type="caution">
    <text evidence="2">The sequence shown here is derived from an EMBL/GenBank/DDBJ whole genome shotgun (WGS) entry which is preliminary data.</text>
</comment>
<dbReference type="AlphaFoldDB" id="A0A0F9JVI7"/>
<name>A0A0F9JVI7_9ZZZZ</name>
<feature type="non-terminal residue" evidence="2">
    <location>
        <position position="144"/>
    </location>
</feature>
<accession>A0A0F9JVI7</accession>
<feature type="region of interest" description="Disordered" evidence="1">
    <location>
        <begin position="88"/>
        <end position="144"/>
    </location>
</feature>
<evidence type="ECO:0000313" key="2">
    <source>
        <dbReference type="EMBL" id="KKM73814.1"/>
    </source>
</evidence>
<dbReference type="EMBL" id="LAZR01009241">
    <property type="protein sequence ID" value="KKM73814.1"/>
    <property type="molecule type" value="Genomic_DNA"/>
</dbReference>
<gene>
    <name evidence="2" type="ORF">LCGC14_1406600</name>
</gene>